<dbReference type="Proteomes" id="UP001150062">
    <property type="component" value="Unassembled WGS sequence"/>
</dbReference>
<organism evidence="11 12">
    <name type="scientific">Anaeramoeba flamelloides</name>
    <dbReference type="NCBI Taxonomy" id="1746091"/>
    <lineage>
        <taxon>Eukaryota</taxon>
        <taxon>Metamonada</taxon>
        <taxon>Anaeramoebidae</taxon>
        <taxon>Anaeramoeba</taxon>
    </lineage>
</organism>
<feature type="transmembrane region" description="Helical" evidence="8">
    <location>
        <begin position="1479"/>
        <end position="1497"/>
    </location>
</feature>
<dbReference type="SUPFAM" id="SSF52540">
    <property type="entry name" value="P-loop containing nucleoside triphosphate hydrolases"/>
    <property type="match status" value="1"/>
</dbReference>
<evidence type="ECO:0000256" key="6">
    <source>
        <dbReference type="ARBA" id="ARBA00022989"/>
    </source>
</evidence>
<evidence type="ECO:0000256" key="3">
    <source>
        <dbReference type="ARBA" id="ARBA00022692"/>
    </source>
</evidence>
<sequence>MSSALRKKKILTFFLICCFLQLASTEKNNSYFREFLKNTYSQKICEDPNLNYQLSWCQNKIVDLKPMELSKNSIRSDSIDNSCQMENDTLEFCLYVTDFLFVESINENKEEFRTNWVIYYDGIIKIIDFNEEQEIDTIDPFENNQKIDKSASILLNYDPINSLVFFSQDNIAKFYPIYTNETISTLPLYTLDFNDFTIENFLTIEINNTESNEIEKYVGFYLHNSDLSEQKISFYQIFETQMTFSYNIILNTTDLLDISVVYHYSNYSQDIADDPLGYDEANLRVPLIIIADDVFVSIISFVIENNTFDFTKESRQIFFEALGEAKIESVKAFSEYFRRGESLNSTKLDDKDSLKYDYPYSSNLLWLVIGLSNANDNYNNENVLHFIQLPDFNKEINKNEYSNPANRVDDCSSNKFWNDTSSSCKDRPTQTIHIDDNINLLQVSFKNINVYENDILINIPDNPDNDENTNLYFSNNLYHLIFISSQNNKEISIYSLQENICVDNDCTNTASSIFFMKKIILQGNLYNFKTTANGQHLITINYREHWEYESNENLIKVCDILESDEDNEHLNYMYERCQNDSTNFNTNNFIQYTSFCQNSGYLCSSMKGINVTTIDEGKYIYRSSIIKKCEAGNYCLNGFQKTCKIGHICPEDEMYYPLKCSESSDFSTYCNELGLIEEKTCPDSSFCQVPYFKEQFSPPGTFIDRPVINIDKKNLFQNCSLGDWCLLGTYIFSESDPDHETIKCIKGTYCTNSSVMEPTQCDVAQDNGCTFCDTGSSEQDMCPSGYYCTLPNMKTECKESKYCPLGSCEENNCPAGYYCPSPSQKIICPEDYFCREGSIEAVKCSVFITCEEGSEKQSGYNSGAVIDGVILIVLFLGYHLTLYIIGKQKRRKDLIEQFAEYDEQIELERVVEYKGQRPIFSFINIKDLSDLSDNSTSEIFDTSKGDFFLDFQFQDLSLTLRGDSGRFIGRKKKKAKFKKKILKGVTGEIKHGMVTAVMGPSGAGKTTFLNTLCGKAYYGKTKGIIKINGKEEPIHNYKKVLGFVPQEDIMLRNLTVKENLMFSAKMRLPKEMSQKKKSRFVNKIIKSLGLWEVRHSRIGDENKRGISGGQRKRVNCGLELVMNPIALFLDEPTSGLDSTSAMELCKILQNIAQNGLNIIAVVHQPRYEIFQMFDNLLLLGQGGKTVYLGPTKYSKSYFKSLGFKFPSFINPADYMMDIISGNIKKENSYEKFDTNELFSNWENNGDEFIKKCQQGKKVTTHFEHSDDVDKDNREIYLKDNGITKMKYLKNTSTLNNNKDKIKTHSSTDLDSSDQSSYSIRSTDIDFNFQQIDKDKITKKKQSMNFGENRQTVGFFYQLIYFFRRSLLQEIREVRGFIIYLFLIYIGGGFLGITNQDVFYIGPLPDYIIDLCPDYIKSTCELPQDDSVSKPINSMILILSLLTGLYSLNYFGNERVNFFREMASGLNLNAYFIAKDMTSLILALLTPLVFLSIFYPLMNPRTNLVYYLLIVFLIQYIASGIGFFISIAFKKDSHFITLTILILILSFISKFHDSLINIFNNNGFFVFISYFDYFQSSQEILFVKELEKYEHIYDIQSTLDLQKFEISNVPIDYCILVFFGIAFRVFAYLFLRFKDKNKQK</sequence>
<dbReference type="InterPro" id="IPR050352">
    <property type="entry name" value="ABCG_transporters"/>
</dbReference>
<gene>
    <name evidence="11" type="ORF">M0813_21034</name>
</gene>
<dbReference type="InterPro" id="IPR027417">
    <property type="entry name" value="P-loop_NTPase"/>
</dbReference>
<evidence type="ECO:0000256" key="4">
    <source>
        <dbReference type="ARBA" id="ARBA00022741"/>
    </source>
</evidence>
<accession>A0ABQ8YJC5</accession>
<comment type="subcellular location">
    <subcellularLocation>
        <location evidence="1">Membrane</location>
        <topology evidence="1">Multi-pass membrane protein</topology>
    </subcellularLocation>
</comment>
<dbReference type="Gene3D" id="3.40.50.300">
    <property type="entry name" value="P-loop containing nucleotide triphosphate hydrolases"/>
    <property type="match status" value="1"/>
</dbReference>
<keyword evidence="7 8" id="KW-0472">Membrane</keyword>
<evidence type="ECO:0000313" key="11">
    <source>
        <dbReference type="EMBL" id="KAJ6244691.1"/>
    </source>
</evidence>
<dbReference type="InterPro" id="IPR003439">
    <property type="entry name" value="ABC_transporter-like_ATP-bd"/>
</dbReference>
<feature type="transmembrane region" description="Helical" evidence="8">
    <location>
        <begin position="864"/>
        <end position="885"/>
    </location>
</feature>
<evidence type="ECO:0000256" key="7">
    <source>
        <dbReference type="ARBA" id="ARBA00023136"/>
    </source>
</evidence>
<feature type="chain" id="PRO_5046732146" evidence="9">
    <location>
        <begin position="26"/>
        <end position="1639"/>
    </location>
</feature>
<feature type="domain" description="ABC transporter" evidence="10">
    <location>
        <begin position="951"/>
        <end position="1206"/>
    </location>
</feature>
<evidence type="ECO:0000256" key="1">
    <source>
        <dbReference type="ARBA" id="ARBA00004141"/>
    </source>
</evidence>
<dbReference type="InterPro" id="IPR043926">
    <property type="entry name" value="ABCG_dom"/>
</dbReference>
<dbReference type="Pfam" id="PF19055">
    <property type="entry name" value="ABC2_membrane_7"/>
    <property type="match status" value="2"/>
</dbReference>
<protein>
    <submittedName>
        <fullName evidence="11">Abc transporter g family member 28</fullName>
    </submittedName>
</protein>
<keyword evidence="3 8" id="KW-0812">Transmembrane</keyword>
<reference evidence="11" key="1">
    <citation type="submission" date="2022-08" db="EMBL/GenBank/DDBJ databases">
        <title>Novel sulfate-reducing endosymbionts in the free-living metamonad Anaeramoeba.</title>
        <authorList>
            <person name="Jerlstrom-Hultqvist J."/>
            <person name="Cepicka I."/>
            <person name="Gallot-Lavallee L."/>
            <person name="Salas-Leiva D."/>
            <person name="Curtis B.A."/>
            <person name="Zahonova K."/>
            <person name="Pipaliya S."/>
            <person name="Dacks J."/>
            <person name="Roger A.J."/>
        </authorList>
    </citation>
    <scope>NUCLEOTIDE SEQUENCE</scope>
    <source>
        <strain evidence="11">Schooner1</strain>
    </source>
</reference>
<keyword evidence="9" id="KW-0732">Signal</keyword>
<dbReference type="SMART" id="SM00382">
    <property type="entry name" value="AAA"/>
    <property type="match status" value="1"/>
</dbReference>
<proteinExistence type="predicted"/>
<evidence type="ECO:0000256" key="5">
    <source>
        <dbReference type="ARBA" id="ARBA00022840"/>
    </source>
</evidence>
<keyword evidence="2" id="KW-0813">Transport</keyword>
<evidence type="ECO:0000259" key="10">
    <source>
        <dbReference type="PROSITE" id="PS50893"/>
    </source>
</evidence>
<feature type="transmembrane region" description="Helical" evidence="8">
    <location>
        <begin position="1503"/>
        <end position="1527"/>
    </location>
</feature>
<keyword evidence="12" id="KW-1185">Reference proteome</keyword>
<name>A0ABQ8YJC5_9EUKA</name>
<evidence type="ECO:0000256" key="2">
    <source>
        <dbReference type="ARBA" id="ARBA00022448"/>
    </source>
</evidence>
<keyword evidence="4" id="KW-0547">Nucleotide-binding</keyword>
<dbReference type="EMBL" id="JAOAOG010000159">
    <property type="protein sequence ID" value="KAJ6244691.1"/>
    <property type="molecule type" value="Genomic_DNA"/>
</dbReference>
<dbReference type="CDD" id="cd03213">
    <property type="entry name" value="ABCG_EPDR"/>
    <property type="match status" value="1"/>
</dbReference>
<evidence type="ECO:0000313" key="12">
    <source>
        <dbReference type="Proteomes" id="UP001150062"/>
    </source>
</evidence>
<feature type="transmembrane region" description="Helical" evidence="8">
    <location>
        <begin position="1431"/>
        <end position="1451"/>
    </location>
</feature>
<evidence type="ECO:0000256" key="9">
    <source>
        <dbReference type="SAM" id="SignalP"/>
    </source>
</evidence>
<dbReference type="Pfam" id="PF00005">
    <property type="entry name" value="ABC_tran"/>
    <property type="match status" value="1"/>
</dbReference>
<comment type="caution">
    <text evidence="11">The sequence shown here is derived from an EMBL/GenBank/DDBJ whole genome shotgun (WGS) entry which is preliminary data.</text>
</comment>
<dbReference type="PROSITE" id="PS50893">
    <property type="entry name" value="ABC_TRANSPORTER_2"/>
    <property type="match status" value="1"/>
</dbReference>
<dbReference type="InterPro" id="IPR003593">
    <property type="entry name" value="AAA+_ATPase"/>
</dbReference>
<dbReference type="PANTHER" id="PTHR48041">
    <property type="entry name" value="ABC TRANSPORTER G FAMILY MEMBER 28"/>
    <property type="match status" value="1"/>
</dbReference>
<feature type="transmembrane region" description="Helical" evidence="8">
    <location>
        <begin position="1609"/>
        <end position="1630"/>
    </location>
</feature>
<keyword evidence="6 8" id="KW-1133">Transmembrane helix</keyword>
<feature type="signal peptide" evidence="9">
    <location>
        <begin position="1"/>
        <end position="25"/>
    </location>
</feature>
<feature type="transmembrane region" description="Helical" evidence="8">
    <location>
        <begin position="1373"/>
        <end position="1392"/>
    </location>
</feature>
<keyword evidence="5" id="KW-0067">ATP-binding</keyword>
<evidence type="ECO:0000256" key="8">
    <source>
        <dbReference type="SAM" id="Phobius"/>
    </source>
</evidence>
<feature type="transmembrane region" description="Helical" evidence="8">
    <location>
        <begin position="1534"/>
        <end position="1551"/>
    </location>
</feature>
<dbReference type="PANTHER" id="PTHR48041:SF91">
    <property type="entry name" value="ABC TRANSPORTER G FAMILY MEMBER 28"/>
    <property type="match status" value="1"/>
</dbReference>